<feature type="non-terminal residue" evidence="4">
    <location>
        <position position="850"/>
    </location>
</feature>
<dbReference type="SUPFAM" id="SSF103647">
    <property type="entry name" value="TSP type-3 repeat"/>
    <property type="match status" value="2"/>
</dbReference>
<dbReference type="GO" id="GO:0007155">
    <property type="term" value="P:cell adhesion"/>
    <property type="evidence" value="ECO:0007669"/>
    <property type="project" value="InterPro"/>
</dbReference>
<evidence type="ECO:0000259" key="3">
    <source>
        <dbReference type="Pfam" id="PF18957"/>
    </source>
</evidence>
<dbReference type="InterPro" id="IPR003367">
    <property type="entry name" value="Thrombospondin_3-like_rpt"/>
</dbReference>
<keyword evidence="1" id="KW-0732">Signal</keyword>
<dbReference type="Gene3D" id="2.60.40.10">
    <property type="entry name" value="Immunoglobulins"/>
    <property type="match status" value="1"/>
</dbReference>
<dbReference type="InterPro" id="IPR028974">
    <property type="entry name" value="TSP_type-3_rpt"/>
</dbReference>
<evidence type="ECO:0000256" key="1">
    <source>
        <dbReference type="ARBA" id="ARBA00022729"/>
    </source>
</evidence>
<protein>
    <submittedName>
        <fullName evidence="4">Thrombospondin type 3 repeat-containing domain protein</fullName>
    </submittedName>
</protein>
<dbReference type="AlphaFoldDB" id="A0AB34WY87"/>
<name>A0AB34WY87_9ACTO</name>
<evidence type="ECO:0000256" key="2">
    <source>
        <dbReference type="SAM" id="MobiDB-lite"/>
    </source>
</evidence>
<sequence length="850" mass="90351">MIKVSTSKAASWSLRFQKTFGAILAAVALVIVFLPALTPSTAHADAPIYSPGKALGEKKSVSGRVYLDRSGSRSYMEPTDKQGASDGDIGLGGAKVYAQWTDYNNRRQKGSLSPVYYTQGKADGTYVIQLPDWTDAFGTVHKWEATSGQTLRIWADNPDSSKYTLAFVEGDSTFGGPSDRYRGTWNGAVGANLAENYNIAFQERPQFDQMFPPKNTWKQSSREGGGGDVVGQVWYEEREALGNSEAVPTFRATYGEVKVPGVKVVGAYVQDEVARRLDQWKKDHNYKREEFRQAQRQIMKAYEAETGKSAIAETVYDTTDANGEYHLQFQGLWGNSYSAKGIMNAGTWGELVPEGANASWAKANLRSRHVNIEYMYVAPEIPDGVGGSLNNFRDNMYQDGVNWKPNATTGAVSNVENVNFALRLEGRDFHIETYDQTTNPAKPGDTAPTKATGFVPNNTYDIVWTDGDGKEVKTCTAQASNLGVVESCPLPVPADLNKDEIYTASIYPEKTRDRAMAKDSFAAKVTPEYKATTIDLDDTATVAAPINKENNTTPPADTTYAAAAAADVPASLLKGVDQTKVTVGAQPWAKVNSDGTIALNPTTGSVNPGSYLIPVKLTYGKGKDAFERVILAPVTVKEPDGDNDGVADSKDKCAGTPKDAKVDANGCSVAPSVGKVPDINGQVGKEITPVTVPVDNPGKAKLTACKAEGLPAGLTIALNKEGTACVISGTPSEEAKDQEVTVKVSYEPVDKTDQHKGGDVTGTGKATIGAESDGDNDGVADSKDKCAGTPKGAKVDKNGCSVAPTVGKVPDITGQVGKEITPVNVPVDNPGKAKLTACSAEGLPAGLAIA</sequence>
<dbReference type="Proteomes" id="UP000070572">
    <property type="component" value="Unassembled WGS sequence"/>
</dbReference>
<evidence type="ECO:0000313" key="5">
    <source>
        <dbReference type="Proteomes" id="UP000070572"/>
    </source>
</evidence>
<comment type="caution">
    <text evidence="4">The sequence shown here is derived from an EMBL/GenBank/DDBJ whole genome shotgun (WGS) entry which is preliminary data.</text>
</comment>
<feature type="domain" description="Long Rib" evidence="3">
    <location>
        <begin position="522"/>
        <end position="636"/>
    </location>
</feature>
<accession>A0AB34WY87</accession>
<proteinExistence type="predicted"/>
<feature type="region of interest" description="Disordered" evidence="2">
    <location>
        <begin position="750"/>
        <end position="794"/>
    </location>
</feature>
<dbReference type="InterPro" id="IPR044055">
    <property type="entry name" value="RibLong"/>
</dbReference>
<dbReference type="InterPro" id="IPR013783">
    <property type="entry name" value="Ig-like_fold"/>
</dbReference>
<dbReference type="GO" id="GO:0005975">
    <property type="term" value="P:carbohydrate metabolic process"/>
    <property type="evidence" value="ECO:0007669"/>
    <property type="project" value="UniProtKB-ARBA"/>
</dbReference>
<dbReference type="Pfam" id="PF18957">
    <property type="entry name" value="RibLong"/>
    <property type="match status" value="1"/>
</dbReference>
<dbReference type="EMBL" id="LSDN01000021">
    <property type="protein sequence ID" value="KXB79827.1"/>
    <property type="molecule type" value="Genomic_DNA"/>
</dbReference>
<evidence type="ECO:0000313" key="4">
    <source>
        <dbReference type="EMBL" id="KXB79827.1"/>
    </source>
</evidence>
<dbReference type="GO" id="GO:0005509">
    <property type="term" value="F:calcium ion binding"/>
    <property type="evidence" value="ECO:0007669"/>
    <property type="project" value="InterPro"/>
</dbReference>
<gene>
    <name evidence="4" type="ORF">HMPREF1862_01576</name>
</gene>
<dbReference type="Pfam" id="PF02412">
    <property type="entry name" value="TSP_3"/>
    <property type="match status" value="1"/>
</dbReference>
<organism evidence="4 5">
    <name type="scientific">Varibaculum cambriense</name>
    <dbReference type="NCBI Taxonomy" id="184870"/>
    <lineage>
        <taxon>Bacteria</taxon>
        <taxon>Bacillati</taxon>
        <taxon>Actinomycetota</taxon>
        <taxon>Actinomycetes</taxon>
        <taxon>Actinomycetales</taxon>
        <taxon>Actinomycetaceae</taxon>
        <taxon>Varibaculum</taxon>
    </lineage>
</organism>
<dbReference type="RefSeq" id="WP_156430236.1">
    <property type="nucleotide sequence ID" value="NZ_KQ960686.1"/>
</dbReference>
<reference evidence="4 5" key="1">
    <citation type="submission" date="2016-01" db="EMBL/GenBank/DDBJ databases">
        <authorList>
            <person name="Mitreva M."/>
            <person name="Pepin K.H."/>
            <person name="Mihindukulasuriya K.A."/>
            <person name="Fulton R."/>
            <person name="Fronick C."/>
            <person name="O'Laughlin M."/>
            <person name="Miner T."/>
            <person name="Herter B."/>
            <person name="Rosa B.A."/>
            <person name="Cordes M."/>
            <person name="Tomlinson C."/>
            <person name="Wollam A."/>
            <person name="Palsikar V.B."/>
            <person name="Mardis E.R."/>
            <person name="Wilson R.K."/>
        </authorList>
    </citation>
    <scope>NUCLEOTIDE SEQUENCE [LARGE SCALE GENOMIC DNA]</scope>
    <source>
        <strain evidence="4 5">DNF00696</strain>
    </source>
</reference>